<name>A0A1H3RG22_9ACTN</name>
<evidence type="ECO:0000313" key="3">
    <source>
        <dbReference type="Proteomes" id="UP000198921"/>
    </source>
</evidence>
<keyword evidence="3" id="KW-1185">Reference proteome</keyword>
<gene>
    <name evidence="2" type="ORF">SAMN05660209_05162</name>
</gene>
<evidence type="ECO:0000259" key="1">
    <source>
        <dbReference type="Pfam" id="PF26036"/>
    </source>
</evidence>
<dbReference type="RefSeq" id="WP_091162447.1">
    <property type="nucleotide sequence ID" value="NZ_FNOT01000037.1"/>
</dbReference>
<feature type="domain" description="Putative peptidase inhibitor" evidence="1">
    <location>
        <begin position="23"/>
        <end position="87"/>
    </location>
</feature>
<proteinExistence type="predicted"/>
<reference evidence="3" key="1">
    <citation type="submission" date="2016-10" db="EMBL/GenBank/DDBJ databases">
        <authorList>
            <person name="Varghese N."/>
            <person name="Submissions S."/>
        </authorList>
    </citation>
    <scope>NUCLEOTIDE SEQUENCE [LARGE SCALE GENOMIC DNA]</scope>
    <source>
        <strain evidence="3">DSM 45422</strain>
    </source>
</reference>
<dbReference type="AlphaFoldDB" id="A0A1H3RG22"/>
<sequence>MAQRLPRKLSPKAKLRLVRAGVDERVRTLVKTAGVADPDDLVSRVTALGGTTRSWDRETGLLTVDLPAVQLGNLAELDGVVQVDADDGYGPS</sequence>
<dbReference type="Pfam" id="PF26036">
    <property type="entry name" value="Peptidase_inhib_put"/>
    <property type="match status" value="1"/>
</dbReference>
<dbReference type="Proteomes" id="UP000198921">
    <property type="component" value="Unassembled WGS sequence"/>
</dbReference>
<evidence type="ECO:0000313" key="2">
    <source>
        <dbReference type="EMBL" id="SDZ24590.1"/>
    </source>
</evidence>
<organism evidence="2 3">
    <name type="scientific">Geodermatophilus africanus</name>
    <dbReference type="NCBI Taxonomy" id="1137993"/>
    <lineage>
        <taxon>Bacteria</taxon>
        <taxon>Bacillati</taxon>
        <taxon>Actinomycetota</taxon>
        <taxon>Actinomycetes</taxon>
        <taxon>Geodermatophilales</taxon>
        <taxon>Geodermatophilaceae</taxon>
        <taxon>Geodermatophilus</taxon>
    </lineage>
</organism>
<dbReference type="EMBL" id="FNOT01000037">
    <property type="protein sequence ID" value="SDZ24590.1"/>
    <property type="molecule type" value="Genomic_DNA"/>
</dbReference>
<protein>
    <recommendedName>
        <fullName evidence="1">Putative peptidase inhibitor domain-containing protein</fullName>
    </recommendedName>
</protein>
<accession>A0A1H3RG22</accession>
<dbReference type="InterPro" id="IPR058957">
    <property type="entry name" value="Peptidase_inhib_put_dom"/>
</dbReference>